<proteinExistence type="predicted"/>
<gene>
    <name evidence="1" type="ORF">IAC87_05915</name>
</gene>
<evidence type="ECO:0000313" key="1">
    <source>
        <dbReference type="EMBL" id="MBO8482064.1"/>
    </source>
</evidence>
<protein>
    <submittedName>
        <fullName evidence="1">Nuclear transport factor 2 family protein</fullName>
    </submittedName>
</protein>
<dbReference type="Proteomes" id="UP000823772">
    <property type="component" value="Unassembled WGS sequence"/>
</dbReference>
<reference evidence="1" key="1">
    <citation type="submission" date="2020-10" db="EMBL/GenBank/DDBJ databases">
        <authorList>
            <person name="Gilroy R."/>
        </authorList>
    </citation>
    <scope>NUCLEOTIDE SEQUENCE</scope>
    <source>
        <strain evidence="1">B3-2255</strain>
    </source>
</reference>
<evidence type="ECO:0000313" key="2">
    <source>
        <dbReference type="Proteomes" id="UP000823772"/>
    </source>
</evidence>
<organism evidence="1 2">
    <name type="scientific">Candidatus Merdivivens faecigallinarum</name>
    <dbReference type="NCBI Taxonomy" id="2840871"/>
    <lineage>
        <taxon>Bacteria</taxon>
        <taxon>Pseudomonadati</taxon>
        <taxon>Bacteroidota</taxon>
        <taxon>Bacteroidia</taxon>
        <taxon>Bacteroidales</taxon>
        <taxon>Muribaculaceae</taxon>
        <taxon>Muribaculaceae incertae sedis</taxon>
        <taxon>Candidatus Merdivivens</taxon>
    </lineage>
</organism>
<dbReference type="SUPFAM" id="SSF54427">
    <property type="entry name" value="NTF2-like"/>
    <property type="match status" value="1"/>
</dbReference>
<dbReference type="AlphaFoldDB" id="A0A9D9J1H8"/>
<accession>A0A9D9J1H8</accession>
<reference evidence="1" key="2">
    <citation type="journal article" date="2021" name="PeerJ">
        <title>Extensive microbial diversity within the chicken gut microbiome revealed by metagenomics and culture.</title>
        <authorList>
            <person name="Gilroy R."/>
            <person name="Ravi A."/>
            <person name="Getino M."/>
            <person name="Pursley I."/>
            <person name="Horton D.L."/>
            <person name="Alikhan N.F."/>
            <person name="Baker D."/>
            <person name="Gharbi K."/>
            <person name="Hall N."/>
            <person name="Watson M."/>
            <person name="Adriaenssens E.M."/>
            <person name="Foster-Nyarko E."/>
            <person name="Jarju S."/>
            <person name="Secka A."/>
            <person name="Antonio M."/>
            <person name="Oren A."/>
            <person name="Chaudhuri R.R."/>
            <person name="La Ragione R."/>
            <person name="Hildebrand F."/>
            <person name="Pallen M.J."/>
        </authorList>
    </citation>
    <scope>NUCLEOTIDE SEQUENCE</scope>
    <source>
        <strain evidence="1">B3-2255</strain>
    </source>
</reference>
<dbReference type="InterPro" id="IPR032710">
    <property type="entry name" value="NTF2-like_dom_sf"/>
</dbReference>
<dbReference type="EMBL" id="JADILY010000125">
    <property type="protein sequence ID" value="MBO8482064.1"/>
    <property type="molecule type" value="Genomic_DNA"/>
</dbReference>
<name>A0A9D9J1H8_9BACT</name>
<sequence length="134" mass="14299">MRFANYLLVTVALAVLPLASCSRKGGTDAEETVRKFVEYWLAADMDSVRAYCSDGVFESISGVFEENEGDSAVISKFRQMLSSTKIVSSELQPAGDDSVAVAFVMEGPGGAGNAYRGNFLAVKNDGKWTVAGIL</sequence>
<dbReference type="Gene3D" id="3.10.450.50">
    <property type="match status" value="1"/>
</dbReference>
<comment type="caution">
    <text evidence="1">The sequence shown here is derived from an EMBL/GenBank/DDBJ whole genome shotgun (WGS) entry which is preliminary data.</text>
</comment>